<feature type="chain" id="PRO_5024467384" evidence="1">
    <location>
        <begin position="23"/>
        <end position="328"/>
    </location>
</feature>
<sequence length="328" mass="36187">MIPLLRFVFLFACFLLTTLVKAAIFTAPDSTRSHDKIIAGIFANDATFRTDYYFTQGLGLNLVHPGFAKSPVNKILLRQAGAMRYHGLQIRFDTFTPLKILDPNIRYGDRPYAGYIYANQYLISNNPIKKQRLTAGLQIGLLGPAAGAKQLQTKAHELLDSPKPLGWDNQLQNDLILGYEATLEKQLLGIGRVLELMGNAGASVGTLYTGAAGGLLMRAGKMNPYFQNLGITSRENRQGLQKFQFYAKGGVTGKLVGYNATLQGGLLNQHNPYTMSANLISRALLQKTAGLVGAYGGISFESSVVWLSPEFKDARKHQWMHFELRIVL</sequence>
<comment type="caution">
    <text evidence="2">The sequence shown here is derived from an EMBL/GenBank/DDBJ whole genome shotgun (WGS) entry which is preliminary data.</text>
</comment>
<dbReference type="EMBL" id="VWSF01000032">
    <property type="protein sequence ID" value="KAA5539551.1"/>
    <property type="molecule type" value="Genomic_DNA"/>
</dbReference>
<organism evidence="2 3">
    <name type="scientific">Adhaeribacter rhizoryzae</name>
    <dbReference type="NCBI Taxonomy" id="2607907"/>
    <lineage>
        <taxon>Bacteria</taxon>
        <taxon>Pseudomonadati</taxon>
        <taxon>Bacteroidota</taxon>
        <taxon>Cytophagia</taxon>
        <taxon>Cytophagales</taxon>
        <taxon>Hymenobacteraceae</taxon>
        <taxon>Adhaeribacter</taxon>
    </lineage>
</organism>
<evidence type="ECO:0000313" key="2">
    <source>
        <dbReference type="EMBL" id="KAA5539551.1"/>
    </source>
</evidence>
<dbReference type="Gene3D" id="2.40.128.140">
    <property type="entry name" value="Outer membrane protein"/>
    <property type="match status" value="1"/>
</dbReference>
<keyword evidence="1" id="KW-0732">Signal</keyword>
<evidence type="ECO:0000256" key="1">
    <source>
        <dbReference type="SAM" id="SignalP"/>
    </source>
</evidence>
<reference evidence="2 3" key="1">
    <citation type="submission" date="2019-09" db="EMBL/GenBank/DDBJ databases">
        <title>Genome sequence and assembly of Adhaeribacter sp.</title>
        <authorList>
            <person name="Chhetri G."/>
        </authorList>
    </citation>
    <scope>NUCLEOTIDE SEQUENCE [LARGE SCALE GENOMIC DNA]</scope>
    <source>
        <strain evidence="2 3">DK36</strain>
    </source>
</reference>
<dbReference type="InterPro" id="IPR037107">
    <property type="entry name" value="Put_OMP_sf"/>
</dbReference>
<dbReference type="Proteomes" id="UP000323426">
    <property type="component" value="Unassembled WGS sequence"/>
</dbReference>
<gene>
    <name evidence="2" type="ORF">F0145_24425</name>
</gene>
<accession>A0A5M6CWF7</accession>
<dbReference type="AlphaFoldDB" id="A0A5M6CWF7"/>
<feature type="signal peptide" evidence="1">
    <location>
        <begin position="1"/>
        <end position="22"/>
    </location>
</feature>
<name>A0A5M6CWF7_9BACT</name>
<dbReference type="Pfam" id="PF09982">
    <property type="entry name" value="LpxR"/>
    <property type="match status" value="1"/>
</dbReference>
<keyword evidence="3" id="KW-1185">Reference proteome</keyword>
<protein>
    <submittedName>
        <fullName evidence="2">Lipid A deacylase LpxR family protein</fullName>
    </submittedName>
</protein>
<evidence type="ECO:0000313" key="3">
    <source>
        <dbReference type="Proteomes" id="UP000323426"/>
    </source>
</evidence>
<dbReference type="InterPro" id="IPR018707">
    <property type="entry name" value="LpxR"/>
</dbReference>
<proteinExistence type="predicted"/>